<dbReference type="Gene3D" id="3.40.50.1820">
    <property type="entry name" value="alpha/beta hydrolase"/>
    <property type="match status" value="1"/>
</dbReference>
<dbReference type="InterPro" id="IPR029058">
    <property type="entry name" value="AB_hydrolase_fold"/>
</dbReference>
<dbReference type="Proteomes" id="UP000467236">
    <property type="component" value="Chromosome"/>
</dbReference>
<evidence type="ECO:0000313" key="4">
    <source>
        <dbReference type="Proteomes" id="UP000467236"/>
    </source>
</evidence>
<name>A0A7I7MSV8_9MYCO</name>
<dbReference type="GO" id="GO:0016787">
    <property type="term" value="F:hydrolase activity"/>
    <property type="evidence" value="ECO:0007669"/>
    <property type="project" value="UniProtKB-KW"/>
</dbReference>
<protein>
    <submittedName>
        <fullName evidence="3">Esterase</fullName>
    </submittedName>
</protein>
<keyword evidence="4" id="KW-1185">Reference proteome</keyword>
<dbReference type="PANTHER" id="PTHR48081:SF8">
    <property type="entry name" value="ALPHA_BETA HYDROLASE FOLD-3 DOMAIN-CONTAINING PROTEIN-RELATED"/>
    <property type="match status" value="1"/>
</dbReference>
<feature type="domain" description="Alpha/beta hydrolase fold-3" evidence="2">
    <location>
        <begin position="89"/>
        <end position="286"/>
    </location>
</feature>
<dbReference type="SUPFAM" id="SSF53474">
    <property type="entry name" value="alpha/beta-Hydrolases"/>
    <property type="match status" value="1"/>
</dbReference>
<evidence type="ECO:0000259" key="2">
    <source>
        <dbReference type="Pfam" id="PF07859"/>
    </source>
</evidence>
<keyword evidence="1" id="KW-0378">Hydrolase</keyword>
<dbReference type="Pfam" id="PF07859">
    <property type="entry name" value="Abhydrolase_3"/>
    <property type="match status" value="1"/>
</dbReference>
<dbReference type="AlphaFoldDB" id="A0A7I7MSV8"/>
<sequence>MRGKHGGAADTALDNSVVPAGNTVHPDLRLIARLAPRRLVGPRTLPLVRALMDLTGRRTPGGVEVLTLACGVGVRLYRPAGSTGPAPALLWIHGGGYVMGSARQDDRLCRRFSTRLGITVASVDYRLAPEHPYPAPLQDCYSALTWLAGLPAVDPRRVAIGGASAGGGLAAALALLARDRAELAPAFQLLVYPMLDDRSSLSAGQPHYRLWDTRANRFGWSAYLGTADPRVAVPARRTDLRGLAPAWIGVGTHDLFHDEDLDYARRLRAAGVPCRVELVNGVFHAFDLVAPKAQVSQQFFDKQCDALRAALAPAARPGHIAK</sequence>
<organism evidence="3 4">
    <name type="scientific">Mycobacterium shinjukuense</name>
    <dbReference type="NCBI Taxonomy" id="398694"/>
    <lineage>
        <taxon>Bacteria</taxon>
        <taxon>Bacillati</taxon>
        <taxon>Actinomycetota</taxon>
        <taxon>Actinomycetes</taxon>
        <taxon>Mycobacteriales</taxon>
        <taxon>Mycobacteriaceae</taxon>
        <taxon>Mycobacterium</taxon>
    </lineage>
</organism>
<accession>A0A7I7MSV8</accession>
<gene>
    <name evidence="3" type="primary">lipW</name>
    <name evidence="3" type="ORF">MSHI_32600</name>
</gene>
<evidence type="ECO:0000313" key="3">
    <source>
        <dbReference type="EMBL" id="BBX75354.1"/>
    </source>
</evidence>
<reference evidence="3 4" key="1">
    <citation type="journal article" date="2019" name="Emerg. Microbes Infect.">
        <title>Comprehensive subspecies identification of 175 nontuberculous mycobacteria species based on 7547 genomic profiles.</title>
        <authorList>
            <person name="Matsumoto Y."/>
            <person name="Kinjo T."/>
            <person name="Motooka D."/>
            <person name="Nabeya D."/>
            <person name="Jung N."/>
            <person name="Uechi K."/>
            <person name="Horii T."/>
            <person name="Iida T."/>
            <person name="Fujita J."/>
            <person name="Nakamura S."/>
        </authorList>
    </citation>
    <scope>NUCLEOTIDE SEQUENCE [LARGE SCALE GENOMIC DNA]</scope>
    <source>
        <strain evidence="3 4">JCM 14233</strain>
    </source>
</reference>
<proteinExistence type="predicted"/>
<dbReference type="PANTHER" id="PTHR48081">
    <property type="entry name" value="AB HYDROLASE SUPERFAMILY PROTEIN C4A8.06C"/>
    <property type="match status" value="1"/>
</dbReference>
<dbReference type="InterPro" id="IPR013094">
    <property type="entry name" value="AB_hydrolase_3"/>
</dbReference>
<evidence type="ECO:0000256" key="1">
    <source>
        <dbReference type="ARBA" id="ARBA00022801"/>
    </source>
</evidence>
<dbReference type="KEGG" id="mshj:MSHI_32600"/>
<dbReference type="EMBL" id="AP022575">
    <property type="protein sequence ID" value="BBX75354.1"/>
    <property type="molecule type" value="Genomic_DNA"/>
</dbReference>
<dbReference type="InterPro" id="IPR050300">
    <property type="entry name" value="GDXG_lipolytic_enzyme"/>
</dbReference>